<feature type="compositionally biased region" description="Low complexity" evidence="1">
    <location>
        <begin position="118"/>
        <end position="136"/>
    </location>
</feature>
<feature type="region of interest" description="Disordered" evidence="1">
    <location>
        <begin position="101"/>
        <end position="166"/>
    </location>
</feature>
<proteinExistence type="predicted"/>
<organism evidence="3">
    <name type="scientific">Streptomyces sp. R33</name>
    <dbReference type="NCBI Taxonomy" id="3238629"/>
    <lineage>
        <taxon>Bacteria</taxon>
        <taxon>Bacillati</taxon>
        <taxon>Actinomycetota</taxon>
        <taxon>Actinomycetes</taxon>
        <taxon>Kitasatosporales</taxon>
        <taxon>Streptomycetaceae</taxon>
        <taxon>Streptomyces</taxon>
    </lineage>
</organism>
<evidence type="ECO:0000259" key="2">
    <source>
        <dbReference type="Pfam" id="PF14690"/>
    </source>
</evidence>
<dbReference type="Pfam" id="PF14690">
    <property type="entry name" value="Zn_ribbon_ISL3"/>
    <property type="match status" value="1"/>
</dbReference>
<evidence type="ECO:0000313" key="3">
    <source>
        <dbReference type="EMBL" id="XDV61842.1"/>
    </source>
</evidence>
<dbReference type="InterPro" id="IPR029261">
    <property type="entry name" value="Transposase_Znf"/>
</dbReference>
<name>A0AB39XYN0_9ACTN</name>
<accession>A0AB39XYN0</accession>
<dbReference type="PANTHER" id="PTHR33498:SF1">
    <property type="entry name" value="TRANSPOSASE FOR INSERTION SEQUENCE ELEMENT IS1557"/>
    <property type="match status" value="1"/>
</dbReference>
<dbReference type="EMBL" id="CP165727">
    <property type="protein sequence ID" value="XDV61842.1"/>
    <property type="molecule type" value="Genomic_DNA"/>
</dbReference>
<dbReference type="AlphaFoldDB" id="A0AB39XYN0"/>
<sequence>MVRCDDLITVLFPHFNAVLVERVFTECGVVHIVARTLEGSVSCPDCGLPSDRVHSCYERRLADTPVGDQPVLIKLTVRRLYCENDRCGRRTFVEQVGGLTREHGPAMCPRGKSRGAARRPAATTAQPARPLQAPPGQTLGRRTHQRDPAPLRAPGPRLPRQLPDHQ</sequence>
<evidence type="ECO:0000256" key="1">
    <source>
        <dbReference type="SAM" id="MobiDB-lite"/>
    </source>
</evidence>
<dbReference type="InterPro" id="IPR047951">
    <property type="entry name" value="Transpos_ISL3"/>
</dbReference>
<dbReference type="RefSeq" id="WP_369776577.1">
    <property type="nucleotide sequence ID" value="NZ_CP165727.1"/>
</dbReference>
<gene>
    <name evidence="3" type="ORF">AB5J51_02260</name>
</gene>
<protein>
    <submittedName>
        <fullName evidence="3">Transposase family protein</fullName>
    </submittedName>
</protein>
<dbReference type="PANTHER" id="PTHR33498">
    <property type="entry name" value="TRANSPOSASE FOR INSERTION SEQUENCE ELEMENT IS1557"/>
    <property type="match status" value="1"/>
</dbReference>
<reference evidence="3" key="1">
    <citation type="submission" date="2024-08" db="EMBL/GenBank/DDBJ databases">
        <authorList>
            <person name="Yu S.T."/>
        </authorList>
    </citation>
    <scope>NUCLEOTIDE SEQUENCE</scope>
    <source>
        <strain evidence="3">R33</strain>
    </source>
</reference>
<feature type="domain" description="Transposase IS204/IS1001/IS1096/IS1165 zinc-finger" evidence="2">
    <location>
        <begin position="41"/>
        <end position="84"/>
    </location>
</feature>